<dbReference type="EMBL" id="KQ030511">
    <property type="protein sequence ID" value="KJZ76448.1"/>
    <property type="molecule type" value="Genomic_DNA"/>
</dbReference>
<reference evidence="1 2" key="1">
    <citation type="journal article" date="2014" name="Genome Biol. Evol.">
        <title>Comparative genomics and transcriptomics analyses reveal divergent lifestyle features of nematode endoparasitic fungus Hirsutella minnesotensis.</title>
        <authorList>
            <person name="Lai Y."/>
            <person name="Liu K."/>
            <person name="Zhang X."/>
            <person name="Zhang X."/>
            <person name="Li K."/>
            <person name="Wang N."/>
            <person name="Shu C."/>
            <person name="Wu Y."/>
            <person name="Wang C."/>
            <person name="Bushley K.E."/>
            <person name="Xiang M."/>
            <person name="Liu X."/>
        </authorList>
    </citation>
    <scope>NUCLEOTIDE SEQUENCE [LARGE SCALE GENOMIC DNA]</scope>
    <source>
        <strain evidence="1 2">3608</strain>
    </source>
</reference>
<accession>A0A0F7ZVE0</accession>
<dbReference type="AlphaFoldDB" id="A0A0F7ZVE0"/>
<gene>
    <name evidence="1" type="ORF">HIM_04177</name>
</gene>
<protein>
    <submittedName>
        <fullName evidence="1">Uncharacterized protein</fullName>
    </submittedName>
</protein>
<sequence>MKLSRAVVTCLATTVQASTDRNLVGQAQSFANGVASVAQNLATEAVANAASLASEVTSAGGGIASAAVSLASVQADEISSAIASVTSAAGSVASSLSAAIATETNPTAVSSLRNELASVTASASSATKSLATEVTDSHKNAAQGFNPKVAAVMSALSGGVFLFAYI</sequence>
<evidence type="ECO:0000313" key="1">
    <source>
        <dbReference type="EMBL" id="KJZ76448.1"/>
    </source>
</evidence>
<evidence type="ECO:0000313" key="2">
    <source>
        <dbReference type="Proteomes" id="UP000054481"/>
    </source>
</evidence>
<keyword evidence="2" id="KW-1185">Reference proteome</keyword>
<proteinExistence type="predicted"/>
<organism evidence="1 2">
    <name type="scientific">Hirsutella minnesotensis 3608</name>
    <dbReference type="NCBI Taxonomy" id="1043627"/>
    <lineage>
        <taxon>Eukaryota</taxon>
        <taxon>Fungi</taxon>
        <taxon>Dikarya</taxon>
        <taxon>Ascomycota</taxon>
        <taxon>Pezizomycotina</taxon>
        <taxon>Sordariomycetes</taxon>
        <taxon>Hypocreomycetidae</taxon>
        <taxon>Hypocreales</taxon>
        <taxon>Ophiocordycipitaceae</taxon>
        <taxon>Hirsutella</taxon>
    </lineage>
</organism>
<dbReference type="Proteomes" id="UP000054481">
    <property type="component" value="Unassembled WGS sequence"/>
</dbReference>
<name>A0A0F7ZVE0_9HYPO</name>